<gene>
    <name evidence="2" type="ORF">GSTENG00009773001</name>
</gene>
<reference evidence="2" key="1">
    <citation type="journal article" date="2004" name="Nature">
        <title>Genome duplication in the teleost fish Tetraodon nigroviridis reveals the early vertebrate proto-karyotype.</title>
        <authorList>
            <person name="Jaillon O."/>
            <person name="Aury J.-M."/>
            <person name="Brunet F."/>
            <person name="Petit J.-L."/>
            <person name="Stange-Thomann N."/>
            <person name="Mauceli E."/>
            <person name="Bouneau L."/>
            <person name="Fischer C."/>
            <person name="Ozouf-Costaz C."/>
            <person name="Bernot A."/>
            <person name="Nicaud S."/>
            <person name="Jaffe D."/>
            <person name="Fisher S."/>
            <person name="Lutfalla G."/>
            <person name="Dossat C."/>
            <person name="Segurens B."/>
            <person name="Dasilva C."/>
            <person name="Salanoubat M."/>
            <person name="Levy M."/>
            <person name="Boudet N."/>
            <person name="Castellano S."/>
            <person name="Anthouard V."/>
            <person name="Jubin C."/>
            <person name="Castelli V."/>
            <person name="Katinka M."/>
            <person name="Vacherie B."/>
            <person name="Biemont C."/>
            <person name="Skalli Z."/>
            <person name="Cattolico L."/>
            <person name="Poulain J."/>
            <person name="De Berardinis V."/>
            <person name="Cruaud C."/>
            <person name="Duprat S."/>
            <person name="Brottier P."/>
            <person name="Coutanceau J.-P."/>
            <person name="Gouzy J."/>
            <person name="Parra G."/>
            <person name="Lardier G."/>
            <person name="Chapple C."/>
            <person name="McKernan K.J."/>
            <person name="McEwan P."/>
            <person name="Bosak S."/>
            <person name="Kellis M."/>
            <person name="Volff J.-N."/>
            <person name="Guigo R."/>
            <person name="Zody M.C."/>
            <person name="Mesirov J."/>
            <person name="Lindblad-Toh K."/>
            <person name="Birren B."/>
            <person name="Nusbaum C."/>
            <person name="Kahn D."/>
            <person name="Robinson-Rechavi M."/>
            <person name="Laudet V."/>
            <person name="Schachter V."/>
            <person name="Quetier F."/>
            <person name="Saurin W."/>
            <person name="Scarpelli C."/>
            <person name="Wincker P."/>
            <person name="Lander E.S."/>
            <person name="Weissenbach J."/>
            <person name="Roest Crollius H."/>
        </authorList>
    </citation>
    <scope>NUCLEOTIDE SEQUENCE [LARGE SCALE GENOMIC DNA]</scope>
</reference>
<protein>
    <submittedName>
        <fullName evidence="2">Chromosome 18 SCAF11578, whole genome shotgun sequence</fullName>
    </submittedName>
</protein>
<keyword evidence="1" id="KW-0732">Signal</keyword>
<accession>Q4SZM8</accession>
<sequence>RLFVLCVTAQWLLVHSAMINSGGPQGRTARPGYSARDLVSSCSGALPGLRLELATFGLLFQK</sequence>
<dbReference type="AlphaFoldDB" id="Q4SZM8"/>
<reference evidence="2" key="2">
    <citation type="submission" date="2004-02" db="EMBL/GenBank/DDBJ databases">
        <authorList>
            <consortium name="Genoscope"/>
            <consortium name="Whitehead Institute Centre for Genome Research"/>
        </authorList>
    </citation>
    <scope>NUCLEOTIDE SEQUENCE</scope>
</reference>
<proteinExistence type="predicted"/>
<evidence type="ECO:0000313" key="2">
    <source>
        <dbReference type="EMBL" id="CAF93904.1"/>
    </source>
</evidence>
<name>Q4SZM8_TETNG</name>
<organism evidence="2">
    <name type="scientific">Tetraodon nigroviridis</name>
    <name type="common">Spotted green pufferfish</name>
    <name type="synonym">Chelonodon nigroviridis</name>
    <dbReference type="NCBI Taxonomy" id="99883"/>
    <lineage>
        <taxon>Eukaryota</taxon>
        <taxon>Metazoa</taxon>
        <taxon>Chordata</taxon>
        <taxon>Craniata</taxon>
        <taxon>Vertebrata</taxon>
        <taxon>Euteleostomi</taxon>
        <taxon>Actinopterygii</taxon>
        <taxon>Neopterygii</taxon>
        <taxon>Teleostei</taxon>
        <taxon>Neoteleostei</taxon>
        <taxon>Acanthomorphata</taxon>
        <taxon>Eupercaria</taxon>
        <taxon>Tetraodontiformes</taxon>
        <taxon>Tetradontoidea</taxon>
        <taxon>Tetraodontidae</taxon>
        <taxon>Tetraodon</taxon>
    </lineage>
</organism>
<feature type="signal peptide" evidence="1">
    <location>
        <begin position="1"/>
        <end position="16"/>
    </location>
</feature>
<feature type="chain" id="PRO_5004244183" evidence="1">
    <location>
        <begin position="17"/>
        <end position="62"/>
    </location>
</feature>
<dbReference type="EMBL" id="CAAE01011578">
    <property type="protein sequence ID" value="CAF93904.1"/>
    <property type="molecule type" value="Genomic_DNA"/>
</dbReference>
<evidence type="ECO:0000256" key="1">
    <source>
        <dbReference type="SAM" id="SignalP"/>
    </source>
</evidence>
<dbReference type="KEGG" id="tng:GSTEN00009773G001"/>
<feature type="non-terminal residue" evidence="2">
    <location>
        <position position="1"/>
    </location>
</feature>